<gene>
    <name evidence="5" type="ORF">YH63_019825</name>
</gene>
<organism evidence="5 6">
    <name type="scientific">Afipia massiliensis</name>
    <dbReference type="NCBI Taxonomy" id="211460"/>
    <lineage>
        <taxon>Bacteria</taxon>
        <taxon>Pseudomonadati</taxon>
        <taxon>Pseudomonadota</taxon>
        <taxon>Alphaproteobacteria</taxon>
        <taxon>Hyphomicrobiales</taxon>
        <taxon>Nitrobacteraceae</taxon>
        <taxon>Afipia</taxon>
    </lineage>
</organism>
<dbReference type="Gene3D" id="3.90.226.10">
    <property type="entry name" value="2-enoyl-CoA Hydratase, Chain A, domain 1"/>
    <property type="match status" value="1"/>
</dbReference>
<proteinExistence type="predicted"/>
<dbReference type="CDD" id="cd06558">
    <property type="entry name" value="crotonase-like"/>
    <property type="match status" value="1"/>
</dbReference>
<protein>
    <recommendedName>
        <fullName evidence="2">3-hydroxyisobutyryl-CoA hydrolase</fullName>
        <ecNumber evidence="2">3.1.2.4</ecNumber>
    </recommendedName>
</protein>
<dbReference type="InterPro" id="IPR045004">
    <property type="entry name" value="ECH_dom"/>
</dbReference>
<dbReference type="EC" id="3.1.2.4" evidence="2"/>
<dbReference type="PANTHER" id="PTHR43176">
    <property type="entry name" value="3-HYDROXYISOBUTYRYL-COA HYDROLASE-RELATED"/>
    <property type="match status" value="1"/>
</dbReference>
<dbReference type="RefSeq" id="WP_046830009.1">
    <property type="nucleotide sequence ID" value="NZ_LBIA02000001.1"/>
</dbReference>
<evidence type="ECO:0000256" key="3">
    <source>
        <dbReference type="ARBA" id="ARBA00022801"/>
    </source>
</evidence>
<name>A0A4U6BSD8_9BRAD</name>
<reference evidence="5" key="1">
    <citation type="submission" date="2019-04" db="EMBL/GenBank/DDBJ databases">
        <title>Whole genome sequencing of cave bacteria.</title>
        <authorList>
            <person name="Gan H.M."/>
            <person name="Barton H."/>
            <person name="Savka M.A."/>
        </authorList>
    </citation>
    <scope>NUCLEOTIDE SEQUENCE [LARGE SCALE GENOMIC DNA]</scope>
    <source>
        <strain evidence="5">LC387</strain>
    </source>
</reference>
<evidence type="ECO:0000256" key="1">
    <source>
        <dbReference type="ARBA" id="ARBA00001709"/>
    </source>
</evidence>
<dbReference type="NCBIfam" id="NF004127">
    <property type="entry name" value="PRK05617.1"/>
    <property type="match status" value="1"/>
</dbReference>
<dbReference type="EMBL" id="LBIA02000001">
    <property type="protein sequence ID" value="TKT73492.1"/>
    <property type="molecule type" value="Genomic_DNA"/>
</dbReference>
<dbReference type="InterPro" id="IPR032259">
    <property type="entry name" value="HIBYL-CoA-H"/>
</dbReference>
<dbReference type="GO" id="GO:0016853">
    <property type="term" value="F:isomerase activity"/>
    <property type="evidence" value="ECO:0007669"/>
    <property type="project" value="UniProtKB-KW"/>
</dbReference>
<dbReference type="STRING" id="211460.YH63_19600"/>
<keyword evidence="6" id="KW-1185">Reference proteome</keyword>
<dbReference type="AlphaFoldDB" id="A0A4U6BSD8"/>
<keyword evidence="3" id="KW-0378">Hydrolase</keyword>
<evidence type="ECO:0000313" key="5">
    <source>
        <dbReference type="EMBL" id="TKT73492.1"/>
    </source>
</evidence>
<dbReference type="InterPro" id="IPR029045">
    <property type="entry name" value="ClpP/crotonase-like_dom_sf"/>
</dbReference>
<sequence>MSAHAAMAESPEKDLITCREGAAGIIRLNRPKAINALTLEMTREIVTALDEFGADPGVSLVLLEGAGERGLCAGGDIRGLYESAKTGGDLGPVFWREEYILNARIPEFPKPYVAYMDGLVMGGGVGLSAHGAHRIVTDKTKMAMPEVGLGFFPDVGGTWLLSRAPGEIGTYFALTGQTMTGADAVYAGAADVLIASSNWPALRDALTNAPLRATSDDVRAIMGRYATADIQAPVAAHREQIDRAFGHDTMEAIIAALKGDGSEFALATLKALSEKSPTALKVTLELLRRARASKSLKESLIREYNSALAVFTSAEFVEGVRAAIIDKDRNPKWSPSRIEDVTPEIVEKYFAPNGTYKLVFPD</sequence>
<comment type="catalytic activity">
    <reaction evidence="1">
        <text>3-hydroxy-2-methylpropanoyl-CoA + H2O = 3-hydroxy-2-methylpropanoate + CoA + H(+)</text>
        <dbReference type="Rhea" id="RHEA:20888"/>
        <dbReference type="ChEBI" id="CHEBI:11805"/>
        <dbReference type="ChEBI" id="CHEBI:15377"/>
        <dbReference type="ChEBI" id="CHEBI:15378"/>
        <dbReference type="ChEBI" id="CHEBI:57287"/>
        <dbReference type="ChEBI" id="CHEBI:57340"/>
        <dbReference type="EC" id="3.1.2.4"/>
    </reaction>
</comment>
<dbReference type="GO" id="GO:0003860">
    <property type="term" value="F:3-hydroxyisobutyryl-CoA hydrolase activity"/>
    <property type="evidence" value="ECO:0007669"/>
    <property type="project" value="UniProtKB-EC"/>
</dbReference>
<dbReference type="Proteomes" id="UP000034832">
    <property type="component" value="Unassembled WGS sequence"/>
</dbReference>
<dbReference type="GO" id="GO:0005829">
    <property type="term" value="C:cytosol"/>
    <property type="evidence" value="ECO:0007669"/>
    <property type="project" value="TreeGrafter"/>
</dbReference>
<comment type="caution">
    <text evidence="5">The sequence shown here is derived from an EMBL/GenBank/DDBJ whole genome shotgun (WGS) entry which is preliminary data.</text>
</comment>
<dbReference type="SUPFAM" id="SSF52096">
    <property type="entry name" value="ClpP/crotonase"/>
    <property type="match status" value="1"/>
</dbReference>
<feature type="domain" description="Enoyl-CoA hydratase/isomerase" evidence="4">
    <location>
        <begin position="24"/>
        <end position="350"/>
    </location>
</feature>
<evidence type="ECO:0000256" key="2">
    <source>
        <dbReference type="ARBA" id="ARBA00011915"/>
    </source>
</evidence>
<accession>A0A4U6BSD8</accession>
<dbReference type="OrthoDB" id="9790967at2"/>
<dbReference type="Pfam" id="PF16113">
    <property type="entry name" value="ECH_2"/>
    <property type="match status" value="1"/>
</dbReference>
<dbReference type="PANTHER" id="PTHR43176:SF3">
    <property type="entry name" value="3-HYDROXYISOBUTYRYL-COA HYDROLASE, MITOCHONDRIAL"/>
    <property type="match status" value="1"/>
</dbReference>
<evidence type="ECO:0000259" key="4">
    <source>
        <dbReference type="Pfam" id="PF16113"/>
    </source>
</evidence>
<evidence type="ECO:0000313" key="6">
    <source>
        <dbReference type="Proteomes" id="UP000034832"/>
    </source>
</evidence>
<dbReference type="GO" id="GO:0006574">
    <property type="term" value="P:L-valine catabolic process"/>
    <property type="evidence" value="ECO:0007669"/>
    <property type="project" value="TreeGrafter"/>
</dbReference>